<reference evidence="1 2" key="1">
    <citation type="journal article" date="2019" name="Int. J. Syst. Evol. Microbiol.">
        <title>The Global Catalogue of Microorganisms (GCM) 10K type strain sequencing project: providing services to taxonomists for standard genome sequencing and annotation.</title>
        <authorList>
            <consortium name="The Broad Institute Genomics Platform"/>
            <consortium name="The Broad Institute Genome Sequencing Center for Infectious Disease"/>
            <person name="Wu L."/>
            <person name="Ma J."/>
        </authorList>
    </citation>
    <scope>NUCLEOTIDE SEQUENCE [LARGE SCALE GENOMIC DNA]</scope>
    <source>
        <strain evidence="1 2">JCM 15974</strain>
    </source>
</reference>
<gene>
    <name evidence="1" type="ORF">GCM10009430_21420</name>
</gene>
<name>A0ABN1IT75_9FLAO</name>
<dbReference type="Proteomes" id="UP001501758">
    <property type="component" value="Unassembled WGS sequence"/>
</dbReference>
<protein>
    <recommendedName>
        <fullName evidence="3">Adhesin domain-containing protein</fullName>
    </recommendedName>
</protein>
<keyword evidence="2" id="KW-1185">Reference proteome</keyword>
<accession>A0ABN1IT75</accession>
<dbReference type="EMBL" id="BAAAGE010000002">
    <property type="protein sequence ID" value="GAA0720835.1"/>
    <property type="molecule type" value="Genomic_DNA"/>
</dbReference>
<organism evidence="1 2">
    <name type="scientific">Aquimarina litoralis</name>
    <dbReference type="NCBI Taxonomy" id="584605"/>
    <lineage>
        <taxon>Bacteria</taxon>
        <taxon>Pseudomonadati</taxon>
        <taxon>Bacteroidota</taxon>
        <taxon>Flavobacteriia</taxon>
        <taxon>Flavobacteriales</taxon>
        <taxon>Flavobacteriaceae</taxon>
        <taxon>Aquimarina</taxon>
    </lineage>
</organism>
<comment type="caution">
    <text evidence="1">The sequence shown here is derived from an EMBL/GenBank/DDBJ whole genome shotgun (WGS) entry which is preliminary data.</text>
</comment>
<evidence type="ECO:0008006" key="3">
    <source>
        <dbReference type="Google" id="ProtNLM"/>
    </source>
</evidence>
<proteinExistence type="predicted"/>
<evidence type="ECO:0000313" key="2">
    <source>
        <dbReference type="Proteomes" id="UP001501758"/>
    </source>
</evidence>
<sequence>MKGKYTKEKSLKKEFSVNSDALLKISNDYGNLDITSWDQNKVVMEITIKVNGNDEEKVIKKLESINVDFESSASLVDAKTTFNKEGKSWWSKFSDGWNGSNIKMEINYNVKVPITNNVQLSNDYGSITLDKITGNAKLSCDYGQIIVGELMGNENYISFDYTHNSTIKYMKAGKISADYSDFTLENGENILLNADYTKSRIKAIKELNYNCDYGSLKVENVGVFKGNGDYLDTNIGNVSTSVNINSDYGSIAIDNLEVTTKNVTIRTDYTGVGIGYNSNLNFDFSIRTSYGGISLDDDINIMKKNRENTDKDYSGYNGQKNSGNSIDISTSYGSVKLRKN</sequence>
<evidence type="ECO:0000313" key="1">
    <source>
        <dbReference type="EMBL" id="GAA0720835.1"/>
    </source>
</evidence>